<feature type="domain" description="Glutamine amidotransferase" evidence="12">
    <location>
        <begin position="4"/>
        <end position="195"/>
    </location>
</feature>
<dbReference type="EC" id="4.3.2.10" evidence="10"/>
<keyword evidence="13" id="KW-0808">Transferase</keyword>
<accession>A0A9X2RG29</accession>
<keyword evidence="6 10" id="KW-0368">Histidine biosynthesis</keyword>
<dbReference type="Proteomes" id="UP001155034">
    <property type="component" value="Unassembled WGS sequence"/>
</dbReference>
<comment type="function">
    <text evidence="10">IGPS catalyzes the conversion of PRFAR and glutamine to IGP, AICAR and glutamate. The HisH subunit catalyzes the hydrolysis of glutamine to glutamate and ammonia as part of the synthesis of IGP and AICAR. The resulting ammonia molecule is channeled to the active site of HisF.</text>
</comment>
<dbReference type="NCBIfam" id="TIGR01855">
    <property type="entry name" value="IMP_synth_hisH"/>
    <property type="match status" value="1"/>
</dbReference>
<evidence type="ECO:0000313" key="13">
    <source>
        <dbReference type="EMBL" id="MCS3865463.1"/>
    </source>
</evidence>
<evidence type="ECO:0000256" key="10">
    <source>
        <dbReference type="HAMAP-Rule" id="MF_00278"/>
    </source>
</evidence>
<comment type="subcellular location">
    <subcellularLocation>
        <location evidence="10">Cytoplasm</location>
    </subcellularLocation>
</comment>
<evidence type="ECO:0000313" key="14">
    <source>
        <dbReference type="EMBL" id="MCS4121167.1"/>
    </source>
</evidence>
<dbReference type="PANTHER" id="PTHR42701:SF1">
    <property type="entry name" value="IMIDAZOLE GLYCEROL PHOSPHATE SYNTHASE SUBUNIT HISH"/>
    <property type="match status" value="1"/>
</dbReference>
<keyword evidence="4 10" id="KW-0378">Hydrolase</keyword>
<protein>
    <recommendedName>
        <fullName evidence="10">Imidazole glycerol phosphate synthase subunit HisH</fullName>
        <ecNumber evidence="10">4.3.2.10</ecNumber>
    </recommendedName>
    <alternativeName>
        <fullName evidence="10">IGP synthase glutaminase subunit</fullName>
        <ecNumber evidence="10">3.5.1.2</ecNumber>
    </alternativeName>
    <alternativeName>
        <fullName evidence="10">IGP synthase subunit HisH</fullName>
    </alternativeName>
    <alternativeName>
        <fullName evidence="10">ImGP synthase subunit HisH</fullName>
        <shortName evidence="10">IGPS subunit HisH</shortName>
    </alternativeName>
</protein>
<evidence type="ECO:0000256" key="11">
    <source>
        <dbReference type="PIRSR" id="PIRSR000495-1"/>
    </source>
</evidence>
<evidence type="ECO:0000256" key="6">
    <source>
        <dbReference type="ARBA" id="ARBA00023102"/>
    </source>
</evidence>
<dbReference type="GO" id="GO:0000107">
    <property type="term" value="F:imidazoleglycerol-phosphate synthase activity"/>
    <property type="evidence" value="ECO:0007669"/>
    <property type="project" value="UniProtKB-UniRule"/>
</dbReference>
<dbReference type="GO" id="GO:0016829">
    <property type="term" value="F:lyase activity"/>
    <property type="evidence" value="ECO:0007669"/>
    <property type="project" value="UniProtKB-KW"/>
</dbReference>
<keyword evidence="5 10" id="KW-0315">Glutamine amidotransferase</keyword>
<sequence length="218" mass="23661">MTTIIDYGIGNLRSIEKAFETVGATVHRTDDPAAIAEAERLVLPGVGAFRACIDEIRRRDLEGPIHDAIGRGVPFLGVCVGMQLLFETGYEKGEHEGLGVLPGHVAHFRETDAGMPDELTVPHMGWNAIEPTRDHPLLDELGATPYVYFVHSYHPVAEDADDVLTTTSYGHTFPSVVQRDNVFGVQFHPEKSQAAGLGLLDNFAALPTTEEAGRTVST</sequence>
<dbReference type="EMBL" id="JANTZM010000004">
    <property type="protein sequence ID" value="MCS4157220.1"/>
    <property type="molecule type" value="Genomic_DNA"/>
</dbReference>
<dbReference type="RefSeq" id="WP_011404308.1">
    <property type="nucleotide sequence ID" value="NZ_CALTRV010000001.1"/>
</dbReference>
<dbReference type="EMBL" id="JANTYZ010000005">
    <property type="protein sequence ID" value="MCS3865463.1"/>
    <property type="molecule type" value="Genomic_DNA"/>
</dbReference>
<dbReference type="EC" id="3.5.1.2" evidence="10"/>
<dbReference type="GO" id="GO:0004359">
    <property type="term" value="F:glutaminase activity"/>
    <property type="evidence" value="ECO:0007669"/>
    <property type="project" value="UniProtKB-EC"/>
</dbReference>
<evidence type="ECO:0000256" key="5">
    <source>
        <dbReference type="ARBA" id="ARBA00022962"/>
    </source>
</evidence>
<dbReference type="SMR" id="A0A9X2RG29"/>
<dbReference type="Proteomes" id="UP001155144">
    <property type="component" value="Unassembled WGS sequence"/>
</dbReference>
<dbReference type="GO" id="GO:0005737">
    <property type="term" value="C:cytoplasm"/>
    <property type="evidence" value="ECO:0007669"/>
    <property type="project" value="UniProtKB-SubCell"/>
</dbReference>
<dbReference type="SUPFAM" id="SSF52317">
    <property type="entry name" value="Class I glutamine amidotransferase-like"/>
    <property type="match status" value="1"/>
</dbReference>
<comment type="pathway">
    <text evidence="1 10">Amino-acid biosynthesis; L-histidine biosynthesis; L-histidine from 5-phospho-alpha-D-ribose 1-diphosphate: step 5/9.</text>
</comment>
<dbReference type="EMBL" id="JANUBL010000002">
    <property type="protein sequence ID" value="MCS4121167.1"/>
    <property type="molecule type" value="Genomic_DNA"/>
</dbReference>
<comment type="subunit">
    <text evidence="2 10">Heterodimer of HisH and HisF.</text>
</comment>
<feature type="active site" evidence="10 11">
    <location>
        <position position="188"/>
    </location>
</feature>
<dbReference type="CDD" id="cd01748">
    <property type="entry name" value="GATase1_IGP_Synthase"/>
    <property type="match status" value="1"/>
</dbReference>
<comment type="catalytic activity">
    <reaction evidence="9 10">
        <text>L-glutamine + H2O = L-glutamate + NH4(+)</text>
        <dbReference type="Rhea" id="RHEA:15889"/>
        <dbReference type="ChEBI" id="CHEBI:15377"/>
        <dbReference type="ChEBI" id="CHEBI:28938"/>
        <dbReference type="ChEBI" id="CHEBI:29985"/>
        <dbReference type="ChEBI" id="CHEBI:58359"/>
        <dbReference type="EC" id="3.5.1.2"/>
    </reaction>
</comment>
<dbReference type="OMA" id="WVYFVHS"/>
<evidence type="ECO:0000256" key="2">
    <source>
        <dbReference type="ARBA" id="ARBA00011152"/>
    </source>
</evidence>
<gene>
    <name evidence="10" type="primary">hisH</name>
    <name evidence="14" type="ORF">GGP45_001509</name>
    <name evidence="13" type="ORF">GGP82_002021</name>
    <name evidence="15" type="ORF">GGP99_001174</name>
</gene>
<evidence type="ECO:0000256" key="4">
    <source>
        <dbReference type="ARBA" id="ARBA00022801"/>
    </source>
</evidence>
<comment type="caution">
    <text evidence="13">The sequence shown here is derived from an EMBL/GenBank/DDBJ whole genome shotgun (WGS) entry which is preliminary data.</text>
</comment>
<dbReference type="GO" id="GO:0000105">
    <property type="term" value="P:L-histidine biosynthetic process"/>
    <property type="evidence" value="ECO:0007669"/>
    <property type="project" value="UniProtKB-UniRule"/>
</dbReference>
<dbReference type="HAMAP" id="MF_00278">
    <property type="entry name" value="HisH"/>
    <property type="match status" value="1"/>
</dbReference>
<feature type="active site" evidence="10 11">
    <location>
        <position position="190"/>
    </location>
</feature>
<dbReference type="GeneID" id="83728474"/>
<dbReference type="InterPro" id="IPR029062">
    <property type="entry name" value="Class_I_gatase-like"/>
</dbReference>
<evidence type="ECO:0000256" key="3">
    <source>
        <dbReference type="ARBA" id="ARBA00022605"/>
    </source>
</evidence>
<dbReference type="AlphaFoldDB" id="A0A9X2RG29"/>
<evidence type="ECO:0000256" key="1">
    <source>
        <dbReference type="ARBA" id="ARBA00005091"/>
    </source>
</evidence>
<dbReference type="PANTHER" id="PTHR42701">
    <property type="entry name" value="IMIDAZOLE GLYCEROL PHOSPHATE SYNTHASE SUBUNIT HISH"/>
    <property type="match status" value="1"/>
</dbReference>
<evidence type="ECO:0000256" key="7">
    <source>
        <dbReference type="ARBA" id="ARBA00023239"/>
    </source>
</evidence>
<dbReference type="Proteomes" id="UP001155110">
    <property type="component" value="Unassembled WGS sequence"/>
</dbReference>
<evidence type="ECO:0000259" key="12">
    <source>
        <dbReference type="Pfam" id="PF00117"/>
    </source>
</evidence>
<feature type="active site" description="Nucleophile" evidence="10 11">
    <location>
        <position position="79"/>
    </location>
</feature>
<keyword evidence="10" id="KW-0963">Cytoplasm</keyword>
<keyword evidence="13" id="KW-0328">Glycosyltransferase</keyword>
<dbReference type="Gene3D" id="3.40.50.880">
    <property type="match status" value="1"/>
</dbReference>
<evidence type="ECO:0000313" key="16">
    <source>
        <dbReference type="Proteomes" id="UP001155034"/>
    </source>
</evidence>
<evidence type="ECO:0000256" key="9">
    <source>
        <dbReference type="ARBA" id="ARBA00049534"/>
    </source>
</evidence>
<dbReference type="Pfam" id="PF00117">
    <property type="entry name" value="GATase"/>
    <property type="match status" value="1"/>
</dbReference>
<dbReference type="PROSITE" id="PS51273">
    <property type="entry name" value="GATASE_TYPE_1"/>
    <property type="match status" value="1"/>
</dbReference>
<dbReference type="PIRSF" id="PIRSF000495">
    <property type="entry name" value="Amidotransf_hisH"/>
    <property type="match status" value="1"/>
</dbReference>
<comment type="catalytic activity">
    <reaction evidence="8 10">
        <text>5-[(5-phospho-1-deoxy-D-ribulos-1-ylimino)methylamino]-1-(5-phospho-beta-D-ribosyl)imidazole-4-carboxamide + L-glutamine = D-erythro-1-(imidazol-4-yl)glycerol 3-phosphate + 5-amino-1-(5-phospho-beta-D-ribosyl)imidazole-4-carboxamide + L-glutamate + H(+)</text>
        <dbReference type="Rhea" id="RHEA:24793"/>
        <dbReference type="ChEBI" id="CHEBI:15378"/>
        <dbReference type="ChEBI" id="CHEBI:29985"/>
        <dbReference type="ChEBI" id="CHEBI:58278"/>
        <dbReference type="ChEBI" id="CHEBI:58359"/>
        <dbReference type="ChEBI" id="CHEBI:58475"/>
        <dbReference type="ChEBI" id="CHEBI:58525"/>
        <dbReference type="EC" id="4.3.2.10"/>
    </reaction>
</comment>
<reference evidence="13" key="1">
    <citation type="submission" date="2022-08" db="EMBL/GenBank/DDBJ databases">
        <title>Genomic Encyclopedia of Type Strains, Phase V (KMG-V): Genome sequencing to study the core and pangenomes of soil and plant-associated prokaryotes.</title>
        <authorList>
            <person name="Whitman W."/>
        </authorList>
    </citation>
    <scope>NUCLEOTIDE SEQUENCE</scope>
    <source>
        <strain evidence="13">SP2016B</strain>
        <strain evidence="15">SP3002</strain>
        <strain evidence="14">SP3026</strain>
    </source>
</reference>
<dbReference type="InterPro" id="IPR017926">
    <property type="entry name" value="GATASE"/>
</dbReference>
<dbReference type="InterPro" id="IPR010139">
    <property type="entry name" value="Imidazole-glycPsynth_HisH"/>
</dbReference>
<evidence type="ECO:0000256" key="8">
    <source>
        <dbReference type="ARBA" id="ARBA00047838"/>
    </source>
</evidence>
<keyword evidence="3 10" id="KW-0028">Amino-acid biosynthesis</keyword>
<keyword evidence="7 10" id="KW-0456">Lyase</keyword>
<evidence type="ECO:0000313" key="15">
    <source>
        <dbReference type="EMBL" id="MCS4157220.1"/>
    </source>
</evidence>
<organism evidence="13 16">
    <name type="scientific">Salinibacter ruber</name>
    <dbReference type="NCBI Taxonomy" id="146919"/>
    <lineage>
        <taxon>Bacteria</taxon>
        <taxon>Pseudomonadati</taxon>
        <taxon>Rhodothermota</taxon>
        <taxon>Rhodothermia</taxon>
        <taxon>Rhodothermales</taxon>
        <taxon>Salinibacteraceae</taxon>
        <taxon>Salinibacter</taxon>
    </lineage>
</organism>
<proteinExistence type="inferred from homology"/>
<name>A0A9X2RG29_9BACT</name>